<gene>
    <name evidence="2" type="ORF">BFS30_07445</name>
</gene>
<dbReference type="SUPFAM" id="SSF51126">
    <property type="entry name" value="Pectin lyase-like"/>
    <property type="match status" value="1"/>
</dbReference>
<dbReference type="KEGG" id="psty:BFS30_07445"/>
<dbReference type="PANTHER" id="PTHR31339:SF9">
    <property type="entry name" value="PLASMIN AND FIBRONECTIN-BINDING PROTEIN A"/>
    <property type="match status" value="1"/>
</dbReference>
<dbReference type="EMBL" id="CP017141">
    <property type="protein sequence ID" value="AOM80678.1"/>
    <property type="molecule type" value="Genomic_DNA"/>
</dbReference>
<protein>
    <submittedName>
        <fullName evidence="2">Endopygalactorunase</fullName>
    </submittedName>
</protein>
<dbReference type="InterPro" id="IPR034650">
    <property type="entry name" value="YuaB-like"/>
</dbReference>
<dbReference type="Gene3D" id="2.160.20.10">
    <property type="entry name" value="Single-stranded right-handed beta-helix, Pectin lyase-like"/>
    <property type="match status" value="1"/>
</dbReference>
<name>A0A1D7QPU3_9SPHI</name>
<dbReference type="InterPro" id="IPR051801">
    <property type="entry name" value="GH28_Enzymes"/>
</dbReference>
<keyword evidence="1" id="KW-0732">Signal</keyword>
<evidence type="ECO:0000256" key="1">
    <source>
        <dbReference type="SAM" id="SignalP"/>
    </source>
</evidence>
<feature type="signal peptide" evidence="1">
    <location>
        <begin position="1"/>
        <end position="21"/>
    </location>
</feature>
<dbReference type="InterPro" id="IPR012334">
    <property type="entry name" value="Pectin_lyas_fold"/>
</dbReference>
<accession>A0A1D7QPU3</accession>
<dbReference type="PANTHER" id="PTHR31339">
    <property type="entry name" value="PECTIN LYASE-RELATED"/>
    <property type="match status" value="1"/>
</dbReference>
<sequence length="987" mass="109909">MKKFSFLLICIFLWFLQVANAQINPSITGRTEILATENASHIVGIHKDTLTVINGSTYSYTVDTPEDLGLISTNIGRKGLLIQIRSTDGSVQKYQFSDASGTNKQEGALLEGDRLTVTSADGESRKVYYISLKEQAISGKLWLEKKKMTINAPQSLILYFTAGQRSPNARISIDLAPGIEVNMENTTVNVIGRGEVKLKDLDRQSIGKTGRNYSYSSVGNVSIKGNPSTGQTLIFDHLDLRPANGADLKVTINNVSLNKTGTYLFKARYSTSKPKVYQSAGTGTEIAALQVGNDITDFQRIPLKDLHYKEQPETYTQLSFRWSSYNKTGNIQVLQSLDEGKTWLSSLARVKPNHTAFISGLIPGRQYYFKLQFSSGKVPVFSNEVKFYSGKIDAKAFGIIANEQKDHTDLINQAIDSIAGQGGGTLLFSKGTYAVRTVHLKSNVYLYLDKDAVIKAIRGTDAPEATWFSDKKYRSGLSPTDEGPYHDPENYLVKQDVGHHYFRNSMFFGERLDNVKIIGRGLITGDGNLVTGDKVMNNPPDYRGDKMFTFKRCSNLEIGGIYTDRDLWYDPEKDEPYYIDKDGGKDFDSSSMLKIERAGHFVLLATGTDSINVHDTYFAKKEVSNARDIYDFMGCNEVEVTNIYSKVSSDDIVKPGSDCSLGFTRPAKNYRIRNIIGDTNCNLFQIGSETADDITNICIDNIYILGANKAGFSISTNDGALIRDIHLNCGHTGRIHSRSKMFRTTAPFFISISNRGRIIGADVGKYTFLENGKKREELLVKNVNIGRVENILIQGVDICEVYSGSSYGGSRWKNYDGTQKRSTSIIAGYQLPDSAAVEGGLNFRLPNGLHTGYVQNISFKDIHVLDKGGNPIADSGNTPPELGLGQYNVTNLKTLPSYGLWARHVKRLRLEKSSFNFEKPDGRHAIFLEHVQDASLRDIKMVTSKDQSQAIMLKESKNIYLDKVVYYLDQWENSPALPLVIQEKEQK</sequence>
<keyword evidence="3" id="KW-1185">Reference proteome</keyword>
<dbReference type="OrthoDB" id="9795222at2"/>
<dbReference type="InterPro" id="IPR011050">
    <property type="entry name" value="Pectin_lyase_fold/virulence"/>
</dbReference>
<dbReference type="Proteomes" id="UP000094313">
    <property type="component" value="Chromosome"/>
</dbReference>
<evidence type="ECO:0000313" key="3">
    <source>
        <dbReference type="Proteomes" id="UP000094313"/>
    </source>
</evidence>
<reference evidence="2 3" key="1">
    <citation type="submission" date="2016-08" db="EMBL/GenBank/DDBJ databases">
        <authorList>
            <person name="Seilhamer J.J."/>
        </authorList>
    </citation>
    <scope>NUCLEOTIDE SEQUENCE [LARGE SCALE GENOMIC DNA]</scope>
    <source>
        <strain evidence="2 3">DX4</strain>
    </source>
</reference>
<evidence type="ECO:0000313" key="2">
    <source>
        <dbReference type="EMBL" id="AOM80678.1"/>
    </source>
</evidence>
<feature type="chain" id="PRO_5009099001" evidence="1">
    <location>
        <begin position="22"/>
        <end position="987"/>
    </location>
</feature>
<dbReference type="RefSeq" id="WP_069382335.1">
    <property type="nucleotide sequence ID" value="NZ_CP017141.1"/>
</dbReference>
<dbReference type="AlphaFoldDB" id="A0A1D7QPU3"/>
<proteinExistence type="predicted"/>
<organism evidence="2 3">
    <name type="scientific">Pedobacter steynii</name>
    <dbReference type="NCBI Taxonomy" id="430522"/>
    <lineage>
        <taxon>Bacteria</taxon>
        <taxon>Pseudomonadati</taxon>
        <taxon>Bacteroidota</taxon>
        <taxon>Sphingobacteriia</taxon>
        <taxon>Sphingobacteriales</taxon>
        <taxon>Sphingobacteriaceae</taxon>
        <taxon>Pedobacter</taxon>
    </lineage>
</organism>
<dbReference type="CDD" id="cd14670">
    <property type="entry name" value="BslA_like"/>
    <property type="match status" value="1"/>
</dbReference>